<feature type="compositionally biased region" description="Low complexity" evidence="1">
    <location>
        <begin position="137"/>
        <end position="174"/>
    </location>
</feature>
<dbReference type="STRING" id="231916.A0A409VBV3"/>
<feature type="compositionally biased region" description="Basic and acidic residues" evidence="1">
    <location>
        <begin position="318"/>
        <end position="327"/>
    </location>
</feature>
<feature type="compositionally biased region" description="Polar residues" evidence="1">
    <location>
        <begin position="342"/>
        <end position="357"/>
    </location>
</feature>
<gene>
    <name evidence="2" type="ORF">CVT26_002043</name>
</gene>
<proteinExistence type="predicted"/>
<sequence length="373" mass="39144">MSSRVQKGSTVFRPVVKSRSKTAPVVSRQQSIAVEQPTGQNDVPTPNAHPASSQHDAQSPPVSQVILAEDRPDALDTISEEVLSASRTHAVLAPKGSVIGVPTRPVQLPSTPPVIAPSSSQAINALRAPVNLSVVSPPVVSTASGSDSVPEASSSSTSQVATTATSSSGATENSRPAMALTDSNSAIISSSEPSSSQGDPKAATGKRGSDESTQKSKRRRTISTDAEGTENVPETVGSKRSRSRTSSATPRPRRRAPSPPPYDPDADPGEELDPTAVTMAALCSDTGQGRVSRKAVEILSNHAAWKAKNREKRARMKMLMEAKKYGREEDEEGDRNEEESELQPSENTPGPSTSSTAPLADKTGSGFDYSQDL</sequence>
<feature type="region of interest" description="Disordered" evidence="1">
    <location>
        <begin position="1"/>
        <end position="65"/>
    </location>
</feature>
<feature type="compositionally biased region" description="Acidic residues" evidence="1">
    <location>
        <begin position="264"/>
        <end position="273"/>
    </location>
</feature>
<comment type="caution">
    <text evidence="2">The sequence shown here is derived from an EMBL/GenBank/DDBJ whole genome shotgun (WGS) entry which is preliminary data.</text>
</comment>
<feature type="compositionally biased region" description="Low complexity" evidence="1">
    <location>
        <begin position="183"/>
        <end position="196"/>
    </location>
</feature>
<accession>A0A409VBV3</accession>
<dbReference type="InParanoid" id="A0A409VBV3"/>
<protein>
    <submittedName>
        <fullName evidence="2">Uncharacterized protein</fullName>
    </submittedName>
</protein>
<organism evidence="2 3">
    <name type="scientific">Gymnopilus dilepis</name>
    <dbReference type="NCBI Taxonomy" id="231916"/>
    <lineage>
        <taxon>Eukaryota</taxon>
        <taxon>Fungi</taxon>
        <taxon>Dikarya</taxon>
        <taxon>Basidiomycota</taxon>
        <taxon>Agaricomycotina</taxon>
        <taxon>Agaricomycetes</taxon>
        <taxon>Agaricomycetidae</taxon>
        <taxon>Agaricales</taxon>
        <taxon>Agaricineae</taxon>
        <taxon>Hymenogastraceae</taxon>
        <taxon>Gymnopilus</taxon>
    </lineage>
</organism>
<dbReference type="Proteomes" id="UP000284706">
    <property type="component" value="Unassembled WGS sequence"/>
</dbReference>
<evidence type="ECO:0000256" key="1">
    <source>
        <dbReference type="SAM" id="MobiDB-lite"/>
    </source>
</evidence>
<feature type="region of interest" description="Disordered" evidence="1">
    <location>
        <begin position="305"/>
        <end position="373"/>
    </location>
</feature>
<feature type="compositionally biased region" description="Basic residues" evidence="1">
    <location>
        <begin position="305"/>
        <end position="316"/>
    </location>
</feature>
<keyword evidence="3" id="KW-1185">Reference proteome</keyword>
<dbReference type="EMBL" id="NHYE01005666">
    <property type="protein sequence ID" value="PPQ64504.1"/>
    <property type="molecule type" value="Genomic_DNA"/>
</dbReference>
<feature type="compositionally biased region" description="Acidic residues" evidence="1">
    <location>
        <begin position="328"/>
        <end position="341"/>
    </location>
</feature>
<feature type="region of interest" description="Disordered" evidence="1">
    <location>
        <begin position="137"/>
        <end position="291"/>
    </location>
</feature>
<feature type="non-terminal residue" evidence="2">
    <location>
        <position position="373"/>
    </location>
</feature>
<dbReference type="AlphaFoldDB" id="A0A409VBV3"/>
<feature type="compositionally biased region" description="Polar residues" evidence="1">
    <location>
        <begin position="27"/>
        <end position="62"/>
    </location>
</feature>
<reference evidence="2 3" key="1">
    <citation type="journal article" date="2018" name="Evol. Lett.">
        <title>Horizontal gene cluster transfer increased hallucinogenic mushroom diversity.</title>
        <authorList>
            <person name="Reynolds H.T."/>
            <person name="Vijayakumar V."/>
            <person name="Gluck-Thaler E."/>
            <person name="Korotkin H.B."/>
            <person name="Matheny P.B."/>
            <person name="Slot J.C."/>
        </authorList>
    </citation>
    <scope>NUCLEOTIDE SEQUENCE [LARGE SCALE GENOMIC DNA]</scope>
    <source>
        <strain evidence="2 3">SRW20</strain>
    </source>
</reference>
<evidence type="ECO:0000313" key="3">
    <source>
        <dbReference type="Proteomes" id="UP000284706"/>
    </source>
</evidence>
<dbReference type="OrthoDB" id="272624at2759"/>
<evidence type="ECO:0000313" key="2">
    <source>
        <dbReference type="EMBL" id="PPQ64504.1"/>
    </source>
</evidence>
<name>A0A409VBV3_9AGAR</name>